<proteinExistence type="predicted"/>
<name>A0A7T0Q1T9_9CAUD</name>
<evidence type="ECO:0000313" key="2">
    <source>
        <dbReference type="EMBL" id="QPL11107.1"/>
    </source>
</evidence>
<gene>
    <name evidence="2" type="ORF">ES17_62</name>
</gene>
<keyword evidence="3" id="KW-1185">Reference proteome</keyword>
<accession>A0A7T0Q1T9</accession>
<keyword evidence="2" id="KW-0255">Endonuclease</keyword>
<keyword evidence="2" id="KW-0540">Nuclease</keyword>
<dbReference type="Pfam" id="PF13392">
    <property type="entry name" value="HNH_3"/>
    <property type="match status" value="1"/>
</dbReference>
<protein>
    <submittedName>
        <fullName evidence="2">Homing endonuclease</fullName>
    </submittedName>
</protein>
<organism evidence="2 3">
    <name type="scientific">Escherichia phage ES17</name>
    <dbReference type="NCBI Taxonomy" id="2662277"/>
    <lineage>
        <taxon>Viruses</taxon>
        <taxon>Duplodnaviria</taxon>
        <taxon>Heunggongvirae</taxon>
        <taxon>Uroviricota</taxon>
        <taxon>Caudoviricetes</taxon>
        <taxon>Mktvariviridae</taxon>
        <taxon>Gordonclarkvirinae</taxon>
        <taxon>Kuravirus</taxon>
        <taxon>Kuravirus ES17</taxon>
    </lineage>
</organism>
<dbReference type="GO" id="GO:0004519">
    <property type="term" value="F:endonuclease activity"/>
    <property type="evidence" value="ECO:0007669"/>
    <property type="project" value="UniProtKB-KW"/>
</dbReference>
<evidence type="ECO:0000259" key="1">
    <source>
        <dbReference type="Pfam" id="PF13392"/>
    </source>
</evidence>
<dbReference type="SUPFAM" id="SSF54060">
    <property type="entry name" value="His-Me finger endonucleases"/>
    <property type="match status" value="1"/>
</dbReference>
<sequence length="156" mass="18076">MLIDDLEYIPETGEFFRKGKKLGGTRSKYITLRFKGKVHKAHKVAWFFYYGEWPSSQIDHIDRNKKNNSIQNLRLVDTSTNCHNQFGARVSNKETGLQGVKVVKYKSGTIRYRAVICIDKVDIHLGMYGTAEEAHQVYMNRKKELLIERTTTSNTD</sequence>
<keyword evidence="2" id="KW-0378">Hydrolase</keyword>
<feature type="domain" description="HNH nuclease" evidence="1">
    <location>
        <begin position="40"/>
        <end position="80"/>
    </location>
</feature>
<dbReference type="Proteomes" id="UP000594589">
    <property type="component" value="Segment"/>
</dbReference>
<dbReference type="InterPro" id="IPR044925">
    <property type="entry name" value="His-Me_finger_sf"/>
</dbReference>
<reference evidence="2 3" key="1">
    <citation type="journal article" date="2019" name="Front. Microbiol.">
        <title>Constructing and Characterizing Bacteriophage Libraries for Phage Therapy of Human Infections.</title>
        <authorList>
            <person name="Gibson S.B."/>
            <person name="Green S.I."/>
            <person name="Liu C.G."/>
            <person name="Salazar K.C."/>
            <person name="Clark J.R."/>
            <person name="Terwilliger A.L."/>
            <person name="Kaplan H.B."/>
            <person name="Maresso A.W."/>
            <person name="Trautner B.W."/>
            <person name="Ramig R.F."/>
        </authorList>
    </citation>
    <scope>NUCLEOTIDE SEQUENCE [LARGE SCALE GENOMIC DNA]</scope>
</reference>
<dbReference type="InterPro" id="IPR003615">
    <property type="entry name" value="HNH_nuc"/>
</dbReference>
<dbReference type="Gene3D" id="3.90.75.20">
    <property type="match status" value="1"/>
</dbReference>
<evidence type="ECO:0000313" key="3">
    <source>
        <dbReference type="Proteomes" id="UP000594589"/>
    </source>
</evidence>
<dbReference type="EMBL" id="MN508615">
    <property type="protein sequence ID" value="QPL11107.1"/>
    <property type="molecule type" value="Genomic_DNA"/>
</dbReference>